<dbReference type="PANTHER" id="PTHR36933">
    <property type="entry name" value="SLL0788 PROTEIN"/>
    <property type="match status" value="1"/>
</dbReference>
<dbReference type="EMBL" id="SLXQ01000027">
    <property type="protein sequence ID" value="TCP41105.1"/>
    <property type="molecule type" value="Genomic_DNA"/>
</dbReference>
<dbReference type="Gene3D" id="1.20.1260.10">
    <property type="match status" value="1"/>
</dbReference>
<evidence type="ECO:0000256" key="1">
    <source>
        <dbReference type="SAM" id="MobiDB-lite"/>
    </source>
</evidence>
<keyword evidence="5" id="KW-1185">Reference proteome</keyword>
<evidence type="ECO:0000313" key="4">
    <source>
        <dbReference type="EMBL" id="TCP41105.1"/>
    </source>
</evidence>
<evidence type="ECO:0000259" key="3">
    <source>
        <dbReference type="Pfam" id="PF03713"/>
    </source>
</evidence>
<reference evidence="4 5" key="1">
    <citation type="submission" date="2019-03" db="EMBL/GenBank/DDBJ databases">
        <title>Genomic Encyclopedia of Type Strains, Phase IV (KMG-IV): sequencing the most valuable type-strain genomes for metagenomic binning, comparative biology and taxonomic classification.</title>
        <authorList>
            <person name="Goeker M."/>
        </authorList>
    </citation>
    <scope>NUCLEOTIDE SEQUENCE [LARGE SCALE GENOMIC DNA]</scope>
    <source>
        <strain evidence="4 5">DSM 45765</strain>
    </source>
</reference>
<dbReference type="Proteomes" id="UP000294911">
    <property type="component" value="Unassembled WGS sequence"/>
</dbReference>
<dbReference type="PANTHER" id="PTHR36933:SF1">
    <property type="entry name" value="SLL0788 PROTEIN"/>
    <property type="match status" value="1"/>
</dbReference>
<sequence length="209" mass="22042">MFRRVSARRALVGALAALGVALAGCGTGEDAEQQAPDATESSASAGKQFNDADIAFATEMIPHHRQAVQMAELAPDRAANPTLRELAKEIKGAQQPEIDTMSGWLRDWGEPVPSADQSGGGQHDGHGMAEGHGMPGMLTEDQLAELRGASGAEFDQLFARLMIEHHEGAVTMSKDQQKNGVNDAATKLAGEIIATQQAEITELRGMLGS</sequence>
<feature type="chain" id="PRO_5038642986" evidence="2">
    <location>
        <begin position="24"/>
        <end position="209"/>
    </location>
</feature>
<feature type="region of interest" description="Disordered" evidence="1">
    <location>
        <begin position="113"/>
        <end position="136"/>
    </location>
</feature>
<dbReference type="InterPro" id="IPR012347">
    <property type="entry name" value="Ferritin-like"/>
</dbReference>
<dbReference type="OrthoDB" id="26872at2"/>
<name>A0A4R2Q391_9PSEU</name>
<proteinExistence type="predicted"/>
<dbReference type="AlphaFoldDB" id="A0A4R2Q391"/>
<keyword evidence="2" id="KW-0732">Signal</keyword>
<dbReference type="Pfam" id="PF03713">
    <property type="entry name" value="DUF305"/>
    <property type="match status" value="1"/>
</dbReference>
<comment type="caution">
    <text evidence="4">The sequence shown here is derived from an EMBL/GenBank/DDBJ whole genome shotgun (WGS) entry which is preliminary data.</text>
</comment>
<protein>
    <submittedName>
        <fullName evidence="4">Uncharacterized protein (DUF305 family)</fullName>
    </submittedName>
</protein>
<dbReference type="RefSeq" id="WP_132881127.1">
    <property type="nucleotide sequence ID" value="NZ_SLXQ01000027.1"/>
</dbReference>
<organism evidence="4 5">
    <name type="scientific">Tamaricihabitans halophyticus</name>
    <dbReference type="NCBI Taxonomy" id="1262583"/>
    <lineage>
        <taxon>Bacteria</taxon>
        <taxon>Bacillati</taxon>
        <taxon>Actinomycetota</taxon>
        <taxon>Actinomycetes</taxon>
        <taxon>Pseudonocardiales</taxon>
        <taxon>Pseudonocardiaceae</taxon>
        <taxon>Tamaricihabitans</taxon>
    </lineage>
</organism>
<dbReference type="InterPro" id="IPR005183">
    <property type="entry name" value="DUF305_CopM-like"/>
</dbReference>
<evidence type="ECO:0000256" key="2">
    <source>
        <dbReference type="SAM" id="SignalP"/>
    </source>
</evidence>
<dbReference type="PROSITE" id="PS51257">
    <property type="entry name" value="PROKAR_LIPOPROTEIN"/>
    <property type="match status" value="1"/>
</dbReference>
<accession>A0A4R2Q391</accession>
<feature type="domain" description="DUF305" evidence="3">
    <location>
        <begin position="53"/>
        <end position="207"/>
    </location>
</feature>
<feature type="signal peptide" evidence="2">
    <location>
        <begin position="1"/>
        <end position="23"/>
    </location>
</feature>
<evidence type="ECO:0000313" key="5">
    <source>
        <dbReference type="Proteomes" id="UP000294911"/>
    </source>
</evidence>
<gene>
    <name evidence="4" type="ORF">EV191_1273</name>
</gene>